<dbReference type="InterPro" id="IPR002716">
    <property type="entry name" value="PIN_dom"/>
</dbReference>
<keyword evidence="7" id="KW-1185">Reference proteome</keyword>
<keyword evidence="1" id="KW-0540">Nuclease</keyword>
<reference evidence="6 7" key="1">
    <citation type="submission" date="2023-05" db="EMBL/GenBank/DDBJ databases">
        <title>Gordonibacter KGMB12511T sp. nov., isolated from faeces of healthy Korean.</title>
        <authorList>
            <person name="Kim H.S."/>
            <person name="Kim J.-S."/>
            <person name="Suh M.K."/>
            <person name="Eom M.K."/>
            <person name="Do H.E."/>
            <person name="Lee J.-S."/>
        </authorList>
    </citation>
    <scope>NUCLEOTIDE SEQUENCE [LARGE SCALE GENOMIC DNA]</scope>
    <source>
        <strain evidence="6 7">KGMB12511</strain>
    </source>
</reference>
<evidence type="ECO:0000256" key="4">
    <source>
        <dbReference type="ARBA" id="ARBA00022842"/>
    </source>
</evidence>
<name>A0ABT7DLS5_9ACTN</name>
<keyword evidence="2" id="KW-0479">Metal-binding</keyword>
<keyword evidence="3" id="KW-0378">Hydrolase</keyword>
<dbReference type="Pfam" id="PF13470">
    <property type="entry name" value="PIN_3"/>
    <property type="match status" value="1"/>
</dbReference>
<evidence type="ECO:0000256" key="2">
    <source>
        <dbReference type="ARBA" id="ARBA00022723"/>
    </source>
</evidence>
<keyword evidence="4" id="KW-0460">Magnesium</keyword>
<evidence type="ECO:0000259" key="5">
    <source>
        <dbReference type="Pfam" id="PF13470"/>
    </source>
</evidence>
<dbReference type="SUPFAM" id="SSF88723">
    <property type="entry name" value="PIN domain-like"/>
    <property type="match status" value="1"/>
</dbReference>
<dbReference type="Proteomes" id="UP001232750">
    <property type="component" value="Unassembled WGS sequence"/>
</dbReference>
<evidence type="ECO:0000313" key="7">
    <source>
        <dbReference type="Proteomes" id="UP001232750"/>
    </source>
</evidence>
<sequence length="150" mass="17477">MRLLLDTNIMLDLFACREEFVKEAYALKGMALFNEAELWVSAKSFTDVFYLMRGEDEFTSETIQDIFLDNLTYLNVCSVDKEDIVESAKSKWPDFEDCLVARCADKVKADYLLTRDKKGFKLANVAWCSPADFFERLEKEQGIVYDIMDW</sequence>
<dbReference type="Gene3D" id="3.40.50.1010">
    <property type="entry name" value="5'-nuclease"/>
    <property type="match status" value="1"/>
</dbReference>
<dbReference type="EMBL" id="JASJEU010000013">
    <property type="protein sequence ID" value="MDJ1650475.1"/>
    <property type="molecule type" value="Genomic_DNA"/>
</dbReference>
<dbReference type="InterPro" id="IPR029060">
    <property type="entry name" value="PIN-like_dom_sf"/>
</dbReference>
<dbReference type="RefSeq" id="WP_283831825.1">
    <property type="nucleotide sequence ID" value="NZ_JASJEU010000013.1"/>
</dbReference>
<protein>
    <submittedName>
        <fullName evidence="6">PIN domain-containing protein</fullName>
    </submittedName>
</protein>
<comment type="caution">
    <text evidence="6">The sequence shown here is derived from an EMBL/GenBank/DDBJ whole genome shotgun (WGS) entry which is preliminary data.</text>
</comment>
<gene>
    <name evidence="6" type="ORF">QNJ86_06660</name>
</gene>
<evidence type="ECO:0000313" key="6">
    <source>
        <dbReference type="EMBL" id="MDJ1650475.1"/>
    </source>
</evidence>
<dbReference type="CDD" id="cd09854">
    <property type="entry name" value="PIN_VapC-like"/>
    <property type="match status" value="1"/>
</dbReference>
<organism evidence="6 7">
    <name type="scientific">Gordonibacter faecis</name>
    <dbReference type="NCBI Taxonomy" id="3047475"/>
    <lineage>
        <taxon>Bacteria</taxon>
        <taxon>Bacillati</taxon>
        <taxon>Actinomycetota</taxon>
        <taxon>Coriobacteriia</taxon>
        <taxon>Eggerthellales</taxon>
        <taxon>Eggerthellaceae</taxon>
        <taxon>Gordonibacter</taxon>
    </lineage>
</organism>
<evidence type="ECO:0000256" key="3">
    <source>
        <dbReference type="ARBA" id="ARBA00022801"/>
    </source>
</evidence>
<feature type="domain" description="PIN" evidence="5">
    <location>
        <begin position="2"/>
        <end position="118"/>
    </location>
</feature>
<evidence type="ECO:0000256" key="1">
    <source>
        <dbReference type="ARBA" id="ARBA00022722"/>
    </source>
</evidence>
<accession>A0ABT7DLS5</accession>
<proteinExistence type="predicted"/>